<gene>
    <name evidence="1" type="ORF">ATM17_08230</name>
</gene>
<reference evidence="2" key="1">
    <citation type="submission" date="2015-11" db="EMBL/GenBank/DDBJ databases">
        <title>Complete genome sequence of a polyethylene-glycol degrader Sphingopyxis macrogoltabida 203N (NBRC 111659).</title>
        <authorList>
            <person name="Yoshiyuki O."/>
            <person name="Shouta N."/>
            <person name="Nagata Y."/>
            <person name="Numata M."/>
            <person name="Tsuchikane K."/>
            <person name="Hosoyama A."/>
            <person name="Yamazoe A."/>
            <person name="Tsuda M."/>
            <person name="Fujita N."/>
            <person name="Kawai F."/>
        </authorList>
    </citation>
    <scope>NUCLEOTIDE SEQUENCE [LARGE SCALE GENOMIC DNA]</scope>
    <source>
        <strain evidence="2">203N</strain>
    </source>
</reference>
<dbReference type="NCBIfam" id="NF033894">
    <property type="entry name" value="Eex_IncN"/>
    <property type="match status" value="1"/>
</dbReference>
<proteinExistence type="predicted"/>
<evidence type="ECO:0000313" key="1">
    <source>
        <dbReference type="EMBL" id="AMU89026.1"/>
    </source>
</evidence>
<reference evidence="1 2" key="2">
    <citation type="journal article" date="2016" name="Genome Announc.">
        <title>Complete Genome Sequence of Sphingopyxis macrogoltabida Strain 203N (NBRC 111659), a Polyethylene Glycol Degrader.</title>
        <authorList>
            <person name="Ohtsubo Y."/>
            <person name="Nonoyama S."/>
            <person name="Nagata Y."/>
            <person name="Numata M."/>
            <person name="Tsuchikane K."/>
            <person name="Hosoyama A."/>
            <person name="Yamazoe A."/>
            <person name="Tsuda M."/>
            <person name="Fujita N."/>
            <person name="Kawai F."/>
        </authorList>
    </citation>
    <scope>NUCLEOTIDE SEQUENCE [LARGE SCALE GENOMIC DNA]</scope>
    <source>
        <strain evidence="1 2">203N</strain>
    </source>
</reference>
<dbReference type="AlphaFoldDB" id="A0AAC9AV15"/>
<evidence type="ECO:0000313" key="2">
    <source>
        <dbReference type="Proteomes" id="UP000076088"/>
    </source>
</evidence>
<protein>
    <recommendedName>
        <fullName evidence="3">EexN family lipoprotein</fullName>
    </recommendedName>
</protein>
<dbReference type="Proteomes" id="UP000076088">
    <property type="component" value="Chromosome"/>
</dbReference>
<accession>A0AAC9AV15</accession>
<evidence type="ECO:0008006" key="3">
    <source>
        <dbReference type="Google" id="ProtNLM"/>
    </source>
</evidence>
<keyword evidence="2" id="KW-1185">Reference proteome</keyword>
<sequence>MTLAIAVTLAACGRSEPRSLQYFESHLEEARDIVAACEDDTHRGDECQNASIAVETAEAREKFERFRGK</sequence>
<organism evidence="1 2">
    <name type="scientific">Sphingopyxis macrogoltabida</name>
    <name type="common">Sphingomonas macrogoltabidus</name>
    <dbReference type="NCBI Taxonomy" id="33050"/>
    <lineage>
        <taxon>Bacteria</taxon>
        <taxon>Pseudomonadati</taxon>
        <taxon>Pseudomonadota</taxon>
        <taxon>Alphaproteobacteria</taxon>
        <taxon>Sphingomonadales</taxon>
        <taxon>Sphingomonadaceae</taxon>
        <taxon>Sphingopyxis</taxon>
    </lineage>
</organism>
<dbReference type="EMBL" id="CP013344">
    <property type="protein sequence ID" value="AMU89026.1"/>
    <property type="molecule type" value="Genomic_DNA"/>
</dbReference>
<name>A0AAC9AV15_SPHMC</name>
<dbReference type="InterPro" id="IPR047937">
    <property type="entry name" value="Eex_IncN-like"/>
</dbReference>